<keyword evidence="9" id="KW-1133">Transmembrane helix</keyword>
<reference evidence="14 15" key="1">
    <citation type="journal article" date="2022" name="Int. J. Syst. Evol. Microbiol.">
        <title>Neobacillus kokaensis sp. nov., isolated from soil.</title>
        <authorList>
            <person name="Yuki K."/>
            <person name="Matsubara H."/>
            <person name="Yamaguchi S."/>
        </authorList>
    </citation>
    <scope>NUCLEOTIDE SEQUENCE [LARGE SCALE GENOMIC DNA]</scope>
    <source>
        <strain evidence="14 15">LOB 377</strain>
    </source>
</reference>
<evidence type="ECO:0000256" key="6">
    <source>
        <dbReference type="ARBA" id="ARBA00022692"/>
    </source>
</evidence>
<dbReference type="EMBL" id="BNDS01000043">
    <property type="protein sequence ID" value="GHI01465.1"/>
    <property type="molecule type" value="Genomic_DNA"/>
</dbReference>
<dbReference type="PANTHER" id="PTHR30333">
    <property type="entry name" value="CYTOCHROME C-TYPE PROTEIN"/>
    <property type="match status" value="1"/>
</dbReference>
<gene>
    <name evidence="14" type="ORF">AM1BK_50070</name>
</gene>
<evidence type="ECO:0000256" key="3">
    <source>
        <dbReference type="ARBA" id="ARBA00022448"/>
    </source>
</evidence>
<sequence length="196" mass="22075">MKKFKIRGYLKGKAVFISLMLATAFVTILIALFSTDVIHATGKSSFCGSCHEMNTFVKTYERDIHGGANRVGFKADCANCHLPQDSKVDYLATKVVSGTKEVAMHFAGKFSEENYYKNRKNREDFVYSSGCISCHQDIDNGKLTTDNEKAKKMHTYYLSKKGSKQAIECASCHIDVGHNGELRKELIDMEKYLDEK</sequence>
<dbReference type="Proteomes" id="UP000637074">
    <property type="component" value="Unassembled WGS sequence"/>
</dbReference>
<evidence type="ECO:0000256" key="9">
    <source>
        <dbReference type="ARBA" id="ARBA00022989"/>
    </source>
</evidence>
<evidence type="ECO:0000256" key="7">
    <source>
        <dbReference type="ARBA" id="ARBA00022723"/>
    </source>
</evidence>
<comment type="caution">
    <text evidence="14">The sequence shown here is derived from an EMBL/GenBank/DDBJ whole genome shotgun (WGS) entry which is preliminary data.</text>
</comment>
<name>A0ABQ3NC19_9BACI</name>
<dbReference type="InterPro" id="IPR005126">
    <property type="entry name" value="NapC/NirT_cyt_c_N"/>
</dbReference>
<evidence type="ECO:0000256" key="1">
    <source>
        <dbReference type="ARBA" id="ARBA00004162"/>
    </source>
</evidence>
<keyword evidence="6" id="KW-0812">Transmembrane</keyword>
<dbReference type="InterPro" id="IPR024717">
    <property type="entry name" value="NapC/NirT/NrfH"/>
</dbReference>
<dbReference type="PIRSF" id="PIRSF000013">
    <property type="entry name" value="4_hem_cytochrm_NapC"/>
    <property type="match status" value="1"/>
</dbReference>
<dbReference type="Gene3D" id="1.10.3820.10">
    <property type="entry name" value="Di-heme elbow motif domain"/>
    <property type="match status" value="1"/>
</dbReference>
<evidence type="ECO:0000256" key="12">
    <source>
        <dbReference type="PIRNR" id="PIRNR000013"/>
    </source>
</evidence>
<comment type="similarity">
    <text evidence="2">Belongs to the NapC/NirT/NrfH family.</text>
</comment>
<evidence type="ECO:0000259" key="13">
    <source>
        <dbReference type="Pfam" id="PF03264"/>
    </source>
</evidence>
<evidence type="ECO:0000256" key="5">
    <source>
        <dbReference type="ARBA" id="ARBA00022617"/>
    </source>
</evidence>
<evidence type="ECO:0000256" key="4">
    <source>
        <dbReference type="ARBA" id="ARBA00022475"/>
    </source>
</evidence>
<dbReference type="SUPFAM" id="SSF48695">
    <property type="entry name" value="Multiheme cytochromes"/>
    <property type="match status" value="1"/>
</dbReference>
<evidence type="ECO:0000313" key="14">
    <source>
        <dbReference type="EMBL" id="GHI01465.1"/>
    </source>
</evidence>
<keyword evidence="10 12" id="KW-0408">Iron</keyword>
<evidence type="ECO:0000256" key="10">
    <source>
        <dbReference type="ARBA" id="ARBA00023004"/>
    </source>
</evidence>
<feature type="domain" description="NapC/NirT cytochrome c N-terminal" evidence="13">
    <location>
        <begin position="15"/>
        <end position="179"/>
    </location>
</feature>
<keyword evidence="4" id="KW-1003">Cell membrane</keyword>
<comment type="PTM">
    <text evidence="12">Binds 4 heme groups per subunit.</text>
</comment>
<accession>A0ABQ3NC19</accession>
<comment type="subcellular location">
    <subcellularLocation>
        <location evidence="1">Cell membrane</location>
        <topology evidence="1">Single-pass membrane protein</topology>
    </subcellularLocation>
</comment>
<organism evidence="14 15">
    <name type="scientific">Neobacillus kokaensis</name>
    <dbReference type="NCBI Taxonomy" id="2759023"/>
    <lineage>
        <taxon>Bacteria</taxon>
        <taxon>Bacillati</taxon>
        <taxon>Bacillota</taxon>
        <taxon>Bacilli</taxon>
        <taxon>Bacillales</taxon>
        <taxon>Bacillaceae</taxon>
        <taxon>Neobacillus</taxon>
    </lineage>
</organism>
<proteinExistence type="inferred from homology"/>
<keyword evidence="5 12" id="KW-0349">Heme</keyword>
<dbReference type="InterPro" id="IPR038266">
    <property type="entry name" value="NapC/NirT_cytc_sf"/>
</dbReference>
<keyword evidence="11" id="KW-0472">Membrane</keyword>
<evidence type="ECO:0000256" key="11">
    <source>
        <dbReference type="ARBA" id="ARBA00023136"/>
    </source>
</evidence>
<keyword evidence="15" id="KW-1185">Reference proteome</keyword>
<protein>
    <recommendedName>
        <fullName evidence="12">Cytochrome c-type protein</fullName>
    </recommendedName>
</protein>
<dbReference type="PANTHER" id="PTHR30333:SF1">
    <property type="entry name" value="CYTOCHROME C-TYPE PROTEIN NAPC"/>
    <property type="match status" value="1"/>
</dbReference>
<keyword evidence="7 12" id="KW-0479">Metal-binding</keyword>
<evidence type="ECO:0000256" key="2">
    <source>
        <dbReference type="ARBA" id="ARBA00007395"/>
    </source>
</evidence>
<dbReference type="InterPro" id="IPR036280">
    <property type="entry name" value="Multihaem_cyt_sf"/>
</dbReference>
<evidence type="ECO:0000313" key="15">
    <source>
        <dbReference type="Proteomes" id="UP000637074"/>
    </source>
</evidence>
<keyword evidence="8 12" id="KW-0249">Electron transport</keyword>
<dbReference type="InterPro" id="IPR051174">
    <property type="entry name" value="Cytochrome_c-type_ET"/>
</dbReference>
<dbReference type="RefSeq" id="WP_191277119.1">
    <property type="nucleotide sequence ID" value="NZ_BNDS01000043.1"/>
</dbReference>
<evidence type="ECO:0000256" key="8">
    <source>
        <dbReference type="ARBA" id="ARBA00022982"/>
    </source>
</evidence>
<dbReference type="Pfam" id="PF03264">
    <property type="entry name" value="Cytochrom_NNT"/>
    <property type="match status" value="1"/>
</dbReference>
<keyword evidence="3 12" id="KW-0813">Transport</keyword>